<name>A0A0L0MWB3_TOLOC</name>
<sequence>MDYSVFVLSYNDLGPTNIIINGNLIVVLDWEIARYAPLEWVRTKFANYGALCVERVSSTSVERNSEYPVRVEQKLGEIGFPEVTEAYNKRDTAIEEEWERNRH</sequence>
<proteinExistence type="predicted"/>
<dbReference type="EMBL" id="LFRF01000075">
    <property type="protein sequence ID" value="KND86162.1"/>
    <property type="molecule type" value="Genomic_DNA"/>
</dbReference>
<dbReference type="AlphaFoldDB" id="A0A0L0MWB3"/>
<dbReference type="OrthoDB" id="5404599at2759"/>
<dbReference type="Proteomes" id="UP000036947">
    <property type="component" value="Unassembled WGS sequence"/>
</dbReference>
<gene>
    <name evidence="1" type="ORF">TOPH_09212</name>
</gene>
<keyword evidence="2" id="KW-1185">Reference proteome</keyword>
<dbReference type="InterPro" id="IPR011009">
    <property type="entry name" value="Kinase-like_dom_sf"/>
</dbReference>
<evidence type="ECO:0000313" key="2">
    <source>
        <dbReference type="Proteomes" id="UP000036947"/>
    </source>
</evidence>
<evidence type="ECO:0000313" key="1">
    <source>
        <dbReference type="EMBL" id="KND86162.1"/>
    </source>
</evidence>
<dbReference type="SUPFAM" id="SSF56112">
    <property type="entry name" value="Protein kinase-like (PK-like)"/>
    <property type="match status" value="1"/>
</dbReference>
<comment type="caution">
    <text evidence="1">The sequence shown here is derived from an EMBL/GenBank/DDBJ whole genome shotgun (WGS) entry which is preliminary data.</text>
</comment>
<protein>
    <recommendedName>
        <fullName evidence="3">Aminoglycoside phosphotransferase domain-containing protein</fullName>
    </recommendedName>
</protein>
<organism evidence="1 2">
    <name type="scientific">Tolypocladium ophioglossoides (strain CBS 100239)</name>
    <name type="common">Snaketongue truffleclub</name>
    <name type="synonym">Elaphocordyceps ophioglossoides</name>
    <dbReference type="NCBI Taxonomy" id="1163406"/>
    <lineage>
        <taxon>Eukaryota</taxon>
        <taxon>Fungi</taxon>
        <taxon>Dikarya</taxon>
        <taxon>Ascomycota</taxon>
        <taxon>Pezizomycotina</taxon>
        <taxon>Sordariomycetes</taxon>
        <taxon>Hypocreomycetidae</taxon>
        <taxon>Hypocreales</taxon>
        <taxon>Ophiocordycipitaceae</taxon>
        <taxon>Tolypocladium</taxon>
    </lineage>
</organism>
<evidence type="ECO:0008006" key="3">
    <source>
        <dbReference type="Google" id="ProtNLM"/>
    </source>
</evidence>
<reference evidence="1 2" key="1">
    <citation type="journal article" date="2015" name="BMC Genomics">
        <title>The genome of the truffle-parasite Tolypocladium ophioglossoides and the evolution of antifungal peptaibiotics.</title>
        <authorList>
            <person name="Quandt C.A."/>
            <person name="Bushley K.E."/>
            <person name="Spatafora J.W."/>
        </authorList>
    </citation>
    <scope>NUCLEOTIDE SEQUENCE [LARGE SCALE GENOMIC DNA]</scope>
    <source>
        <strain evidence="1 2">CBS 100239</strain>
    </source>
</reference>
<accession>A0A0L0MWB3</accession>